<protein>
    <submittedName>
        <fullName evidence="1">Uncharacterized protein</fullName>
    </submittedName>
</protein>
<accession>A0ABS8EGU2</accession>
<evidence type="ECO:0000313" key="1">
    <source>
        <dbReference type="EMBL" id="MCC0100275.1"/>
    </source>
</evidence>
<sequence>MSPYALTLLGCQPSVARQGAGRWVVSARLRSKPFSQWWATCASWRPASKAGVRWRAAVRAHPSASLTSSAEWLERFEAGDGAADLHP</sequence>
<evidence type="ECO:0000313" key="2">
    <source>
        <dbReference type="Proteomes" id="UP001520654"/>
    </source>
</evidence>
<reference evidence="1 2" key="1">
    <citation type="submission" date="2021-08" db="EMBL/GenBank/DDBJ databases">
        <title>Genomic Architecture of Streptomyces flavotricini NGL1 and Streptomyces erythrochromogenes HMS4 With Differential Plant Beneficial attributes and laccase production capabilities.</title>
        <authorList>
            <person name="Salwan R."/>
            <person name="Kaur R."/>
            <person name="Sharma V."/>
        </authorList>
    </citation>
    <scope>NUCLEOTIDE SEQUENCE [LARGE SCALE GENOMIC DNA]</scope>
    <source>
        <strain evidence="1 2">NGL1</strain>
    </source>
</reference>
<dbReference type="EMBL" id="JAINUL010000001">
    <property type="protein sequence ID" value="MCC0100275.1"/>
    <property type="molecule type" value="Genomic_DNA"/>
</dbReference>
<comment type="caution">
    <text evidence="1">The sequence shown here is derived from an EMBL/GenBank/DDBJ whole genome shotgun (WGS) entry which is preliminary data.</text>
</comment>
<keyword evidence="2" id="KW-1185">Reference proteome</keyword>
<dbReference type="RefSeq" id="WP_229343679.1">
    <property type="nucleotide sequence ID" value="NZ_JAINUL010000001.1"/>
</dbReference>
<gene>
    <name evidence="1" type="ORF">K7B10_36960</name>
</gene>
<dbReference type="Proteomes" id="UP001520654">
    <property type="component" value="Unassembled WGS sequence"/>
</dbReference>
<organism evidence="1 2">
    <name type="scientific">Streptomyces flavotricini</name>
    <dbReference type="NCBI Taxonomy" id="66888"/>
    <lineage>
        <taxon>Bacteria</taxon>
        <taxon>Bacillati</taxon>
        <taxon>Actinomycetota</taxon>
        <taxon>Actinomycetes</taxon>
        <taxon>Kitasatosporales</taxon>
        <taxon>Streptomycetaceae</taxon>
        <taxon>Streptomyces</taxon>
    </lineage>
</organism>
<proteinExistence type="predicted"/>
<name>A0ABS8EGU2_9ACTN</name>